<keyword evidence="1" id="KW-1133">Transmembrane helix</keyword>
<proteinExistence type="predicted"/>
<protein>
    <recommendedName>
        <fullName evidence="4">DUF2752 domain-containing protein</fullName>
    </recommendedName>
</protein>
<accession>A0A171DGP7</accession>
<gene>
    <name evidence="2" type="ORF">FLM9_923</name>
</gene>
<keyword evidence="1" id="KW-0812">Transmembrane</keyword>
<keyword evidence="1" id="KW-0472">Membrane</keyword>
<dbReference type="AlphaFoldDB" id="A0A171DGP7"/>
<dbReference type="Proteomes" id="UP000182631">
    <property type="component" value="Unassembled WGS sequence"/>
</dbReference>
<feature type="transmembrane region" description="Helical" evidence="1">
    <location>
        <begin position="63"/>
        <end position="82"/>
    </location>
</feature>
<dbReference type="Pfam" id="PF10825">
    <property type="entry name" value="DUF2752"/>
    <property type="match status" value="1"/>
</dbReference>
<dbReference type="EMBL" id="FITM01000100">
    <property type="protein sequence ID" value="SAY38894.1"/>
    <property type="molecule type" value="Genomic_DNA"/>
</dbReference>
<evidence type="ECO:0000256" key="1">
    <source>
        <dbReference type="SAM" id="Phobius"/>
    </source>
</evidence>
<reference evidence="3" key="1">
    <citation type="submission" date="2016-02" db="EMBL/GenBank/DDBJ databases">
        <authorList>
            <person name="liu f."/>
        </authorList>
    </citation>
    <scope>NUCLEOTIDE SEQUENCE [LARGE SCALE GENOMIC DNA]</scope>
</reference>
<keyword evidence="3" id="KW-1185">Reference proteome</keyword>
<dbReference type="OrthoDB" id="466478at2"/>
<evidence type="ECO:0000313" key="2">
    <source>
        <dbReference type="EMBL" id="SAY38894.1"/>
    </source>
</evidence>
<evidence type="ECO:0000313" key="3">
    <source>
        <dbReference type="Proteomes" id="UP000182631"/>
    </source>
</evidence>
<name>A0A171DGP7_9SYNE</name>
<evidence type="ECO:0008006" key="4">
    <source>
        <dbReference type="Google" id="ProtNLM"/>
    </source>
</evidence>
<feature type="transmembrane region" description="Helical" evidence="1">
    <location>
        <begin position="94"/>
        <end position="114"/>
    </location>
</feature>
<organism evidence="2 3">
    <name type="scientific">Candidatus Synechococcus spongiarum</name>
    <dbReference type="NCBI Taxonomy" id="431041"/>
    <lineage>
        <taxon>Bacteria</taxon>
        <taxon>Bacillati</taxon>
        <taxon>Cyanobacteriota</taxon>
        <taxon>Cyanophyceae</taxon>
        <taxon>Synechococcales</taxon>
        <taxon>Synechococcaceae</taxon>
        <taxon>Synechococcus</taxon>
    </lineage>
</organism>
<sequence>MIRHQRWLALLPLASLGYLVARGQGVHLPGIICPFRSITGVPCPTCHLTRSAMASLRGDLGLALHHHVFGPPLVAWLGWAAWRSLRQGRLALPLPPSGGAMAVLLTLLLAYWVLRVAGWTLLGWNTFPAS</sequence>
<dbReference type="RefSeq" id="WP_074457415.1">
    <property type="nucleotide sequence ID" value="NZ_FITM01000100.1"/>
</dbReference>
<dbReference type="InterPro" id="IPR021215">
    <property type="entry name" value="DUF2752"/>
</dbReference>